<evidence type="ECO:0000256" key="5">
    <source>
        <dbReference type="ARBA" id="ARBA00023180"/>
    </source>
</evidence>
<evidence type="ECO:0000256" key="4">
    <source>
        <dbReference type="ARBA" id="ARBA00023157"/>
    </source>
</evidence>
<keyword evidence="1" id="KW-0245">EGF-like domain</keyword>
<evidence type="ECO:0000256" key="3">
    <source>
        <dbReference type="ARBA" id="ARBA00022737"/>
    </source>
</evidence>
<dbReference type="InterPro" id="IPR050778">
    <property type="entry name" value="Cueball_EGF_LRP_Nidogen"/>
</dbReference>
<evidence type="ECO:0000256" key="7">
    <source>
        <dbReference type="SAM" id="MobiDB-lite"/>
    </source>
</evidence>
<feature type="region of interest" description="Disordered" evidence="7">
    <location>
        <begin position="280"/>
        <end position="299"/>
    </location>
</feature>
<reference evidence="8 9" key="1">
    <citation type="journal article" date="2016" name="PLoS ONE">
        <title>A First Insight into the Genome of the Filter-Feeder Mussel Mytilus galloprovincialis.</title>
        <authorList>
            <person name="Murgarella M."/>
            <person name="Puiu D."/>
            <person name="Novoa B."/>
            <person name="Figueras A."/>
            <person name="Posada D."/>
            <person name="Canchaya C."/>
        </authorList>
    </citation>
    <scope>NUCLEOTIDE SEQUENCE [LARGE SCALE GENOMIC DNA]</scope>
    <source>
        <tissue evidence="8">Muscle</tissue>
    </source>
</reference>
<feature type="repeat" description="LDL-receptor class B" evidence="6">
    <location>
        <begin position="166"/>
        <end position="210"/>
    </location>
</feature>
<feature type="repeat" description="LDL-receptor class B" evidence="6">
    <location>
        <begin position="122"/>
        <end position="165"/>
    </location>
</feature>
<protein>
    <submittedName>
        <fullName evidence="8">Uncharacterized protein</fullName>
    </submittedName>
</protein>
<evidence type="ECO:0000313" key="8">
    <source>
        <dbReference type="EMBL" id="OPL33300.1"/>
    </source>
</evidence>
<keyword evidence="5" id="KW-0325">Glycoprotein</keyword>
<evidence type="ECO:0000256" key="1">
    <source>
        <dbReference type="ARBA" id="ARBA00022536"/>
    </source>
</evidence>
<evidence type="ECO:0000256" key="6">
    <source>
        <dbReference type="PROSITE-ProRule" id="PRU00461"/>
    </source>
</evidence>
<feature type="non-terminal residue" evidence="8">
    <location>
        <position position="1"/>
    </location>
</feature>
<keyword evidence="9" id="KW-1185">Reference proteome</keyword>
<dbReference type="InterPro" id="IPR000033">
    <property type="entry name" value="LDLR_classB_rpt"/>
</dbReference>
<dbReference type="SMR" id="A0A3L5TTM4"/>
<dbReference type="Pfam" id="PF00058">
    <property type="entry name" value="Ldl_recept_b"/>
    <property type="match status" value="2"/>
</dbReference>
<dbReference type="InterPro" id="IPR011042">
    <property type="entry name" value="6-blade_b-propeller_TolB-like"/>
</dbReference>
<accession>A0A3L5TTM4</accession>
<dbReference type="EMBL" id="KV583780">
    <property type="protein sequence ID" value="OPL33300.1"/>
    <property type="molecule type" value="Genomic_DNA"/>
</dbReference>
<proteinExistence type="predicted"/>
<name>A0A3L5TTM4_MYTGA</name>
<evidence type="ECO:0000256" key="2">
    <source>
        <dbReference type="ARBA" id="ARBA00022729"/>
    </source>
</evidence>
<sequence length="299" mass="33991">MTSADNLPWAFGLVVYKDWLYITQFTNNTVCRVDKQTGSNFQIIRSDADTPVGIKIYSGDNQPHGSGKWLTYANLNTIERMDLETNVTETIAARVTNAVDLDIHYEKGYVYWSDVRAKKISSLLFFSDWGSQPRIERCRMDGGERTIIINLDIIWPNGMTIDHIGKRLYWIDGSLNQIKSTRFDGTDTYTIIKNADVLPKPYDLVVYGSYVYWSNWQYRTICRVNKYTGQEFSVVVKYIRSPMGLQVFADEVQPKGKNVCEPNNGGCSHICFPLPAYNSAQSSSSGYTEIANPDLTKDT</sequence>
<dbReference type="Gene3D" id="2.120.10.30">
    <property type="entry name" value="TolB, C-terminal domain"/>
    <property type="match status" value="3"/>
</dbReference>
<evidence type="ECO:0000313" key="9">
    <source>
        <dbReference type="Proteomes" id="UP000266721"/>
    </source>
</evidence>
<dbReference type="SUPFAM" id="SSF63825">
    <property type="entry name" value="YWTD domain"/>
    <property type="match status" value="1"/>
</dbReference>
<gene>
    <name evidence="8" type="ORF">AM593_10802</name>
</gene>
<dbReference type="AlphaFoldDB" id="A0A3L5TTM4"/>
<feature type="non-terminal residue" evidence="8">
    <location>
        <position position="299"/>
    </location>
</feature>
<dbReference type="SMART" id="SM00135">
    <property type="entry name" value="LY"/>
    <property type="match status" value="3"/>
</dbReference>
<dbReference type="PANTHER" id="PTHR46513">
    <property type="entry name" value="VITELLOGENIN RECEPTOR-LIKE PROTEIN-RELATED-RELATED"/>
    <property type="match status" value="1"/>
</dbReference>
<keyword evidence="4" id="KW-1015">Disulfide bond</keyword>
<comment type="caution">
    <text evidence="8">The sequence shown here is derived from an EMBL/GenBank/DDBJ whole genome shotgun (WGS) entry which is preliminary data.</text>
</comment>
<dbReference type="PANTHER" id="PTHR46513:SF44">
    <property type="entry name" value="LDL RECEPTOR RELATED PROTEIN 4"/>
    <property type="match status" value="1"/>
</dbReference>
<keyword evidence="3" id="KW-0677">Repeat</keyword>
<keyword evidence="2" id="KW-0732">Signal</keyword>
<organism evidence="8 9">
    <name type="scientific">Mytilus galloprovincialis</name>
    <name type="common">Mediterranean mussel</name>
    <dbReference type="NCBI Taxonomy" id="29158"/>
    <lineage>
        <taxon>Eukaryota</taxon>
        <taxon>Metazoa</taxon>
        <taxon>Spiralia</taxon>
        <taxon>Lophotrochozoa</taxon>
        <taxon>Mollusca</taxon>
        <taxon>Bivalvia</taxon>
        <taxon>Autobranchia</taxon>
        <taxon>Pteriomorphia</taxon>
        <taxon>Mytilida</taxon>
        <taxon>Mytiloidea</taxon>
        <taxon>Mytilidae</taxon>
        <taxon>Mytilinae</taxon>
        <taxon>Mytilus</taxon>
    </lineage>
</organism>
<dbReference type="FunFam" id="2.120.10.30:FF:000241">
    <property type="entry name" value="Low-density lipoprotein receptor-related protein 6"/>
    <property type="match status" value="1"/>
</dbReference>
<dbReference type="Proteomes" id="UP000266721">
    <property type="component" value="Unassembled WGS sequence"/>
</dbReference>
<dbReference type="PROSITE" id="PS51120">
    <property type="entry name" value="LDLRB"/>
    <property type="match status" value="2"/>
</dbReference>